<accession>A0A194Q4V6</accession>
<organism evidence="2 3">
    <name type="scientific">Papilio xuthus</name>
    <name type="common">Asian swallowtail butterfly</name>
    <dbReference type="NCBI Taxonomy" id="66420"/>
    <lineage>
        <taxon>Eukaryota</taxon>
        <taxon>Metazoa</taxon>
        <taxon>Ecdysozoa</taxon>
        <taxon>Arthropoda</taxon>
        <taxon>Hexapoda</taxon>
        <taxon>Insecta</taxon>
        <taxon>Pterygota</taxon>
        <taxon>Neoptera</taxon>
        <taxon>Endopterygota</taxon>
        <taxon>Lepidoptera</taxon>
        <taxon>Glossata</taxon>
        <taxon>Ditrysia</taxon>
        <taxon>Papilionoidea</taxon>
        <taxon>Papilionidae</taxon>
        <taxon>Papilioninae</taxon>
        <taxon>Papilio</taxon>
    </lineage>
</organism>
<feature type="region of interest" description="Disordered" evidence="1">
    <location>
        <begin position="187"/>
        <end position="211"/>
    </location>
</feature>
<protein>
    <submittedName>
        <fullName evidence="2">Uncharacterized protein</fullName>
    </submittedName>
</protein>
<name>A0A194Q4V6_PAPXU</name>
<reference evidence="2 3" key="1">
    <citation type="journal article" date="2015" name="Nat. Commun.">
        <title>Outbred genome sequencing and CRISPR/Cas9 gene editing in butterflies.</title>
        <authorList>
            <person name="Li X."/>
            <person name="Fan D."/>
            <person name="Zhang W."/>
            <person name="Liu G."/>
            <person name="Zhang L."/>
            <person name="Zhao L."/>
            <person name="Fang X."/>
            <person name="Chen L."/>
            <person name="Dong Y."/>
            <person name="Chen Y."/>
            <person name="Ding Y."/>
            <person name="Zhao R."/>
            <person name="Feng M."/>
            <person name="Zhu Y."/>
            <person name="Feng Y."/>
            <person name="Jiang X."/>
            <person name="Zhu D."/>
            <person name="Xiang H."/>
            <person name="Feng X."/>
            <person name="Li S."/>
            <person name="Wang J."/>
            <person name="Zhang G."/>
            <person name="Kronforst M.R."/>
            <person name="Wang W."/>
        </authorList>
    </citation>
    <scope>NUCLEOTIDE SEQUENCE [LARGE SCALE GENOMIC DNA]</scope>
    <source>
        <strain evidence="2">Ya'a_city_454_Px</strain>
        <tissue evidence="2">Whole body</tissue>
    </source>
</reference>
<dbReference type="Proteomes" id="UP000053268">
    <property type="component" value="Unassembled WGS sequence"/>
</dbReference>
<gene>
    <name evidence="2" type="ORF">RR46_07158</name>
</gene>
<evidence type="ECO:0000313" key="3">
    <source>
        <dbReference type="Proteomes" id="UP000053268"/>
    </source>
</evidence>
<proteinExistence type="predicted"/>
<evidence type="ECO:0000256" key="1">
    <source>
        <dbReference type="SAM" id="MobiDB-lite"/>
    </source>
</evidence>
<evidence type="ECO:0000313" key="2">
    <source>
        <dbReference type="EMBL" id="KPJ00568.1"/>
    </source>
</evidence>
<dbReference type="EMBL" id="KQ459463">
    <property type="protein sequence ID" value="KPJ00568.1"/>
    <property type="molecule type" value="Genomic_DNA"/>
</dbReference>
<keyword evidence="3" id="KW-1185">Reference proteome</keyword>
<sequence>MQEKECYVDHCNKECHEVIARIKTLLSEFEKHEELMKFKSLSLDKLLKFLKPLKKPVNVQQKETQATDGGIQAGAQGFKSSCVCEDLLKKLQEKLATSDYTNYGKSFIDGKTPSHEISHEPFEKTKNIENKQNYRKSFVGSKIPSRAISLDQVERTKNIEKKHKYRSSFIDRKVPSQPMTHEWLDKTKKHERKQKKEEVTKMKDNKEAVDLNKRDKHEFKNKVKKSEKKLKEGVINKLKDNKEGFGLTHKDKLIPEFKKTLAKNEIEQSKRDKKAKNKKQSDNLKENKYEIDAKKIKVQNKSLDQLEKMINQQKKRKRDQQYNIKKFKIPEIGDLPPLPVKKFKELTSEDSGSIIECEHSDKDFTEMIEGNIIVRYKRGQSRVEPKTKKPLFFNVTHDFGDENNETNATKEFVVYDEVTKNKRRCEDKIQTLASFDDTGHGVVYDRFGCTRIKYNQDEGVLFDSHIASPCHWKWNALNEPPKIQVEHIFEFLEPLDPYIENLEDEAEISLKDAEKRSLPCSQIKISNEYEDERREIELNNVIREKSMKILMNYKPFEIRDGKICLKLNVGMTLISNEVLDIRAVDNDTINTQEKKLKNNKDTDFKGPNSSLS</sequence>
<dbReference type="STRING" id="66420.A0A194Q4V6"/>
<dbReference type="AlphaFoldDB" id="A0A194Q4V6"/>
<feature type="region of interest" description="Disordered" evidence="1">
    <location>
        <begin position="265"/>
        <end position="286"/>
    </location>
</feature>